<dbReference type="SMART" id="SM00248">
    <property type="entry name" value="ANK"/>
    <property type="match status" value="4"/>
</dbReference>
<dbReference type="AlphaFoldDB" id="A0A3M7PAS3"/>
<evidence type="ECO:0000313" key="3">
    <source>
        <dbReference type="EMBL" id="RMZ96152.1"/>
    </source>
</evidence>
<dbReference type="OrthoDB" id="424503at2759"/>
<keyword evidence="2" id="KW-0040">ANK repeat</keyword>
<name>A0A3M7PAS3_BRAPC</name>
<comment type="caution">
    <text evidence="3">The sequence shown here is derived from an EMBL/GenBank/DDBJ whole genome shotgun (WGS) entry which is preliminary data.</text>
</comment>
<keyword evidence="4" id="KW-1185">Reference proteome</keyword>
<dbReference type="Proteomes" id="UP000276133">
    <property type="component" value="Unassembled WGS sequence"/>
</dbReference>
<evidence type="ECO:0000313" key="4">
    <source>
        <dbReference type="Proteomes" id="UP000276133"/>
    </source>
</evidence>
<protein>
    <submittedName>
        <fullName evidence="3">Ankyrin repeat domain</fullName>
    </submittedName>
</protein>
<dbReference type="PANTHER" id="PTHR24173:SF74">
    <property type="entry name" value="ANKYRIN REPEAT DOMAIN-CONTAINING PROTEIN 16"/>
    <property type="match status" value="1"/>
</dbReference>
<dbReference type="Pfam" id="PF12796">
    <property type="entry name" value="Ank_2"/>
    <property type="match status" value="2"/>
</dbReference>
<accession>A0A3M7PAS3</accession>
<dbReference type="PRINTS" id="PR01415">
    <property type="entry name" value="ANKYRIN"/>
</dbReference>
<sequence>MPLTTFDLKICTNFKRLSKVVTELKQGSYKALEEIINDHLSGQFPLCTLRSRFINGSTLLHICCFYGHYELVEKLLNTKDIESHNLSPNIRDYKGATALHRAKDARIIKLLLDYGADVNITDLDGNTPLHVRCFGEKTLPSENGAIELLIYNKADFTSRNKKKLLPIHMAAIQGRLDTIKILIKHDPENKISNFLTKEKDFMSASSPAYVALVNNQIECAKCI</sequence>
<evidence type="ECO:0000256" key="1">
    <source>
        <dbReference type="ARBA" id="ARBA00022737"/>
    </source>
</evidence>
<dbReference type="InterPro" id="IPR002110">
    <property type="entry name" value="Ankyrin_rpt"/>
</dbReference>
<keyword evidence="1" id="KW-0677">Repeat</keyword>
<dbReference type="Gene3D" id="1.25.40.20">
    <property type="entry name" value="Ankyrin repeat-containing domain"/>
    <property type="match status" value="1"/>
</dbReference>
<evidence type="ECO:0000256" key="2">
    <source>
        <dbReference type="ARBA" id="ARBA00023043"/>
    </source>
</evidence>
<proteinExistence type="predicted"/>
<dbReference type="PANTHER" id="PTHR24173">
    <property type="entry name" value="ANKYRIN REPEAT CONTAINING"/>
    <property type="match status" value="1"/>
</dbReference>
<dbReference type="STRING" id="10195.A0A3M7PAS3"/>
<dbReference type="SUPFAM" id="SSF48403">
    <property type="entry name" value="Ankyrin repeat"/>
    <property type="match status" value="1"/>
</dbReference>
<organism evidence="3 4">
    <name type="scientific">Brachionus plicatilis</name>
    <name type="common">Marine rotifer</name>
    <name type="synonym">Brachionus muelleri</name>
    <dbReference type="NCBI Taxonomy" id="10195"/>
    <lineage>
        <taxon>Eukaryota</taxon>
        <taxon>Metazoa</taxon>
        <taxon>Spiralia</taxon>
        <taxon>Gnathifera</taxon>
        <taxon>Rotifera</taxon>
        <taxon>Eurotatoria</taxon>
        <taxon>Monogononta</taxon>
        <taxon>Pseudotrocha</taxon>
        <taxon>Ploima</taxon>
        <taxon>Brachionidae</taxon>
        <taxon>Brachionus</taxon>
    </lineage>
</organism>
<gene>
    <name evidence="3" type="ORF">BpHYR1_050558</name>
</gene>
<reference evidence="3 4" key="1">
    <citation type="journal article" date="2018" name="Sci. Rep.">
        <title>Genomic signatures of local adaptation to the degree of environmental predictability in rotifers.</title>
        <authorList>
            <person name="Franch-Gras L."/>
            <person name="Hahn C."/>
            <person name="Garcia-Roger E.M."/>
            <person name="Carmona M.J."/>
            <person name="Serra M."/>
            <person name="Gomez A."/>
        </authorList>
    </citation>
    <scope>NUCLEOTIDE SEQUENCE [LARGE SCALE GENOMIC DNA]</scope>
    <source>
        <strain evidence="3">HYR1</strain>
    </source>
</reference>
<dbReference type="InterPro" id="IPR036770">
    <property type="entry name" value="Ankyrin_rpt-contain_sf"/>
</dbReference>
<dbReference type="EMBL" id="REGN01012300">
    <property type="protein sequence ID" value="RMZ96152.1"/>
    <property type="molecule type" value="Genomic_DNA"/>
</dbReference>